<evidence type="ECO:0000313" key="2">
    <source>
        <dbReference type="Proteomes" id="UP000244128"/>
    </source>
</evidence>
<dbReference type="Proteomes" id="UP000244128">
    <property type="component" value="Unassembled WGS sequence"/>
</dbReference>
<comment type="caution">
    <text evidence="1">The sequence shown here is derived from an EMBL/GenBank/DDBJ whole genome shotgun (WGS) entry which is preliminary data.</text>
</comment>
<reference evidence="1 2" key="1">
    <citation type="submission" date="2018-04" db="EMBL/GenBank/DDBJ databases">
        <title>Active sludge and wastewater microbial communities from Klosterneuburg, Austria.</title>
        <authorList>
            <person name="Wagner M."/>
        </authorList>
    </citation>
    <scope>NUCLEOTIDE SEQUENCE [LARGE SCALE GENOMIC DNA]</scope>
    <source>
        <strain evidence="1 2">Nm49</strain>
    </source>
</reference>
<dbReference type="NCBIfam" id="TIGR02913">
    <property type="entry name" value="HAF_rpt"/>
    <property type="match status" value="2"/>
</dbReference>
<proteinExistence type="predicted"/>
<dbReference type="InterPro" id="IPR014262">
    <property type="entry name" value="HAF_rpt"/>
</dbReference>
<dbReference type="EMBL" id="QAOI01000031">
    <property type="protein sequence ID" value="PTQ70816.1"/>
    <property type="molecule type" value="Genomic_DNA"/>
</dbReference>
<evidence type="ECO:0000313" key="1">
    <source>
        <dbReference type="EMBL" id="PTQ70816.1"/>
    </source>
</evidence>
<protein>
    <submittedName>
        <fullName evidence="1">Putative HAF family extracellular repeat protein</fullName>
    </submittedName>
</protein>
<dbReference type="AlphaFoldDB" id="A0A2T5HGY1"/>
<gene>
    <name evidence="1" type="ORF">C8R26_1312</name>
</gene>
<name>A0A2T5HGY1_9PROT</name>
<accession>A0A2T5HGY1</accession>
<organism evidence="1 2">
    <name type="scientific">Nitrosomonas oligotropha</name>
    <dbReference type="NCBI Taxonomy" id="42354"/>
    <lineage>
        <taxon>Bacteria</taxon>
        <taxon>Pseudomonadati</taxon>
        <taxon>Pseudomonadota</taxon>
        <taxon>Betaproteobacteria</taxon>
        <taxon>Nitrosomonadales</taxon>
        <taxon>Nitrosomonadaceae</taxon>
        <taxon>Nitrosomonas</taxon>
    </lineage>
</organism>
<dbReference type="RefSeq" id="WP_107804277.1">
    <property type="nucleotide sequence ID" value="NZ_QAOI01000031.1"/>
</dbReference>
<sequence length="243" mass="24265">MSANADWTIKNLSTLGISARSINDSGQIAGSSASSSGIFPGHVVITGPDGLGITDLGTFGSFSSYVIDINNSGQVIGGNFNSKLFITGANGVGMTALPSASDALEMVPTVINDSGQVAGGVITAYDVRLPCPECEPIERAISYAYITGPDGIGITNLSGLGGNSSIAYGINNSGQAVGFSNLPDNINYHAYITGPNGTGVTDLGTLGGSTSIAMGINNLGQVIGSADIASGNVAHAFILGLMA</sequence>